<dbReference type="Pfam" id="PF00497">
    <property type="entry name" value="SBP_bac_3"/>
    <property type="match status" value="1"/>
</dbReference>
<organism evidence="2 3">
    <name type="scientific">Desulfosarcina widdelii</name>
    <dbReference type="NCBI Taxonomy" id="947919"/>
    <lineage>
        <taxon>Bacteria</taxon>
        <taxon>Pseudomonadati</taxon>
        <taxon>Thermodesulfobacteriota</taxon>
        <taxon>Desulfobacteria</taxon>
        <taxon>Desulfobacterales</taxon>
        <taxon>Desulfosarcinaceae</taxon>
        <taxon>Desulfosarcina</taxon>
    </lineage>
</organism>
<dbReference type="EMBL" id="AP021875">
    <property type="protein sequence ID" value="BBO77231.1"/>
    <property type="molecule type" value="Genomic_DNA"/>
</dbReference>
<dbReference type="AlphaFoldDB" id="A0A5K7ZBX0"/>
<sequence length="221" mass="25518">MRFVYYDDYRPRSWSENGTVRGILVDIVDEAVGKRLGIPVSHLGYPWKRAQEMVKTGLADAFVTLPTQERRSYTVVGNEPIIVFTLKLATRRNHPRISEIEQIATIEQLKDYKVVDYLGDGWAQQHLKNMNVHWLSDIDSIFPFLIQGRADVVILSNRTIFEMHRQGYDPLIKILPNNLSSVSFYLCVSKHSSYKDEWSRLNPLISRQVVPKAPGRSWTSI</sequence>
<evidence type="ECO:0000313" key="2">
    <source>
        <dbReference type="EMBL" id="BBO77231.1"/>
    </source>
</evidence>
<dbReference type="Proteomes" id="UP000427769">
    <property type="component" value="Chromosome"/>
</dbReference>
<keyword evidence="3" id="KW-1185">Reference proteome</keyword>
<accession>A0A5K7ZBX0</accession>
<dbReference type="SUPFAM" id="SSF53850">
    <property type="entry name" value="Periplasmic binding protein-like II"/>
    <property type="match status" value="1"/>
</dbReference>
<protein>
    <recommendedName>
        <fullName evidence="1">Solute-binding protein family 3/N-terminal domain-containing protein</fullName>
    </recommendedName>
</protein>
<name>A0A5K7ZBX0_9BACT</name>
<dbReference type="KEGG" id="dwd:DSCW_46480"/>
<dbReference type="InterPro" id="IPR001638">
    <property type="entry name" value="Solute-binding_3/MltF_N"/>
</dbReference>
<evidence type="ECO:0000313" key="3">
    <source>
        <dbReference type="Proteomes" id="UP000427769"/>
    </source>
</evidence>
<reference evidence="2 3" key="1">
    <citation type="submission" date="2019-11" db="EMBL/GenBank/DDBJ databases">
        <title>Comparative genomics of hydrocarbon-degrading Desulfosarcina strains.</title>
        <authorList>
            <person name="Watanabe M."/>
            <person name="Kojima H."/>
            <person name="Fukui M."/>
        </authorList>
    </citation>
    <scope>NUCLEOTIDE SEQUENCE [LARGE SCALE GENOMIC DNA]</scope>
    <source>
        <strain evidence="2 3">PP31</strain>
    </source>
</reference>
<evidence type="ECO:0000259" key="1">
    <source>
        <dbReference type="Pfam" id="PF00497"/>
    </source>
</evidence>
<proteinExistence type="predicted"/>
<gene>
    <name evidence="2" type="ORF">DSCW_46480</name>
</gene>
<dbReference type="Gene3D" id="3.40.190.10">
    <property type="entry name" value="Periplasmic binding protein-like II"/>
    <property type="match status" value="2"/>
</dbReference>
<feature type="domain" description="Solute-binding protein family 3/N-terminal" evidence="1">
    <location>
        <begin position="2"/>
        <end position="164"/>
    </location>
</feature>